<dbReference type="EMBL" id="NEDP02001230">
    <property type="protein sequence ID" value="OWF53700.1"/>
    <property type="molecule type" value="Genomic_DNA"/>
</dbReference>
<dbReference type="InterPro" id="IPR029034">
    <property type="entry name" value="Cystine-knot_cytokine"/>
</dbReference>
<evidence type="ECO:0000313" key="6">
    <source>
        <dbReference type="EMBL" id="OWF53700.1"/>
    </source>
</evidence>
<comment type="similarity">
    <text evidence="2">Belongs to the IL-17 family.</text>
</comment>
<dbReference type="OrthoDB" id="6133562at2759"/>
<keyword evidence="3" id="KW-0964">Secreted</keyword>
<accession>A0A210QY90</accession>
<comment type="subcellular location">
    <subcellularLocation>
        <location evidence="1">Secreted</location>
    </subcellularLocation>
</comment>
<feature type="chain" id="PRO_5012532748" evidence="5">
    <location>
        <begin position="22"/>
        <end position="199"/>
    </location>
</feature>
<evidence type="ECO:0000256" key="4">
    <source>
        <dbReference type="ARBA" id="ARBA00022729"/>
    </source>
</evidence>
<proteinExistence type="inferred from homology"/>
<feature type="signal peptide" evidence="5">
    <location>
        <begin position="1"/>
        <end position="21"/>
    </location>
</feature>
<keyword evidence="4 5" id="KW-0732">Signal</keyword>
<dbReference type="Gene3D" id="2.10.90.10">
    <property type="entry name" value="Cystine-knot cytokines"/>
    <property type="match status" value="1"/>
</dbReference>
<dbReference type="AlphaFoldDB" id="A0A210QY90"/>
<comment type="caution">
    <text evidence="6">The sequence shown here is derived from an EMBL/GenBank/DDBJ whole genome shotgun (WGS) entry which is preliminary data.</text>
</comment>
<evidence type="ECO:0000256" key="1">
    <source>
        <dbReference type="ARBA" id="ARBA00004613"/>
    </source>
</evidence>
<dbReference type="InterPro" id="IPR010345">
    <property type="entry name" value="IL-17_fam"/>
</dbReference>
<keyword evidence="7" id="KW-1185">Reference proteome</keyword>
<dbReference type="GO" id="GO:0005576">
    <property type="term" value="C:extracellular region"/>
    <property type="evidence" value="ECO:0007669"/>
    <property type="project" value="UniProtKB-SubCell"/>
</dbReference>
<evidence type="ECO:0000313" key="7">
    <source>
        <dbReference type="Proteomes" id="UP000242188"/>
    </source>
</evidence>
<evidence type="ECO:0000256" key="3">
    <source>
        <dbReference type="ARBA" id="ARBA00022525"/>
    </source>
</evidence>
<dbReference type="Proteomes" id="UP000242188">
    <property type="component" value="Unassembled WGS sequence"/>
</dbReference>
<evidence type="ECO:0000256" key="5">
    <source>
        <dbReference type="SAM" id="SignalP"/>
    </source>
</evidence>
<organism evidence="6 7">
    <name type="scientific">Mizuhopecten yessoensis</name>
    <name type="common">Japanese scallop</name>
    <name type="synonym">Patinopecten yessoensis</name>
    <dbReference type="NCBI Taxonomy" id="6573"/>
    <lineage>
        <taxon>Eukaryota</taxon>
        <taxon>Metazoa</taxon>
        <taxon>Spiralia</taxon>
        <taxon>Lophotrochozoa</taxon>
        <taxon>Mollusca</taxon>
        <taxon>Bivalvia</taxon>
        <taxon>Autobranchia</taxon>
        <taxon>Pteriomorphia</taxon>
        <taxon>Pectinida</taxon>
        <taxon>Pectinoidea</taxon>
        <taxon>Pectinidae</taxon>
        <taxon>Mizuhopecten</taxon>
    </lineage>
</organism>
<name>A0A210QY90_MIZYE</name>
<dbReference type="SUPFAM" id="SSF57501">
    <property type="entry name" value="Cystine-knot cytokines"/>
    <property type="match status" value="1"/>
</dbReference>
<evidence type="ECO:0000256" key="2">
    <source>
        <dbReference type="ARBA" id="ARBA00007236"/>
    </source>
</evidence>
<dbReference type="Pfam" id="PF06083">
    <property type="entry name" value="IL17"/>
    <property type="match status" value="1"/>
</dbReference>
<gene>
    <name evidence="6" type="ORF">KP79_PYT15789</name>
</gene>
<dbReference type="GO" id="GO:0005125">
    <property type="term" value="F:cytokine activity"/>
    <property type="evidence" value="ECO:0007669"/>
    <property type="project" value="InterPro"/>
</dbReference>
<protein>
    <submittedName>
        <fullName evidence="6">Interleukin 17-like protein</fullName>
    </submittedName>
</protein>
<reference evidence="6 7" key="1">
    <citation type="journal article" date="2017" name="Nat. Ecol. Evol.">
        <title>Scallop genome provides insights into evolution of bilaterian karyotype and development.</title>
        <authorList>
            <person name="Wang S."/>
            <person name="Zhang J."/>
            <person name="Jiao W."/>
            <person name="Li J."/>
            <person name="Xun X."/>
            <person name="Sun Y."/>
            <person name="Guo X."/>
            <person name="Huan P."/>
            <person name="Dong B."/>
            <person name="Zhang L."/>
            <person name="Hu X."/>
            <person name="Sun X."/>
            <person name="Wang J."/>
            <person name="Zhao C."/>
            <person name="Wang Y."/>
            <person name="Wang D."/>
            <person name="Huang X."/>
            <person name="Wang R."/>
            <person name="Lv J."/>
            <person name="Li Y."/>
            <person name="Zhang Z."/>
            <person name="Liu B."/>
            <person name="Lu W."/>
            <person name="Hui Y."/>
            <person name="Liang J."/>
            <person name="Zhou Z."/>
            <person name="Hou R."/>
            <person name="Li X."/>
            <person name="Liu Y."/>
            <person name="Li H."/>
            <person name="Ning X."/>
            <person name="Lin Y."/>
            <person name="Zhao L."/>
            <person name="Xing Q."/>
            <person name="Dou J."/>
            <person name="Li Y."/>
            <person name="Mao J."/>
            <person name="Guo H."/>
            <person name="Dou H."/>
            <person name="Li T."/>
            <person name="Mu C."/>
            <person name="Jiang W."/>
            <person name="Fu Q."/>
            <person name="Fu X."/>
            <person name="Miao Y."/>
            <person name="Liu J."/>
            <person name="Yu Q."/>
            <person name="Li R."/>
            <person name="Liao H."/>
            <person name="Li X."/>
            <person name="Kong Y."/>
            <person name="Jiang Z."/>
            <person name="Chourrout D."/>
            <person name="Li R."/>
            <person name="Bao Z."/>
        </authorList>
    </citation>
    <scope>NUCLEOTIDE SEQUENCE [LARGE SCALE GENOMIC DNA]</scope>
    <source>
        <strain evidence="6 7">PY_sf001</strain>
    </source>
</reference>
<sequence>MNPCLALAVIVSLCMFSRITGAPVSSVCQNLTPEEEQKMLADEDINTNFNDFFLPQILTGGSGGEQVSLAELLVQTQTNYSTHCPTSLPSSQSAPVFARSSCPWFINIDNQPDRHPTSIPVAVPRCSPTQSCVGISEDQKSSYECERVYMSITVLRKVHCTEKLFKWVKATERVAVGTTCVRVKEVQSSTSNSDGPPSI</sequence>